<proteinExistence type="predicted"/>
<reference evidence="1" key="2">
    <citation type="submission" date="2025-09" db="UniProtKB">
        <authorList>
            <consortium name="Ensembl"/>
        </authorList>
    </citation>
    <scope>IDENTIFICATION</scope>
</reference>
<dbReference type="AlphaFoldDB" id="A0A8C4TQ45"/>
<protein>
    <submittedName>
        <fullName evidence="1">Uncharacterized protein</fullName>
    </submittedName>
</protein>
<organism evidence="1 2">
    <name type="scientific">Falco tinnunculus</name>
    <name type="common">Common kestrel</name>
    <dbReference type="NCBI Taxonomy" id="100819"/>
    <lineage>
        <taxon>Eukaryota</taxon>
        <taxon>Metazoa</taxon>
        <taxon>Chordata</taxon>
        <taxon>Craniata</taxon>
        <taxon>Vertebrata</taxon>
        <taxon>Euteleostomi</taxon>
        <taxon>Archelosauria</taxon>
        <taxon>Archosauria</taxon>
        <taxon>Dinosauria</taxon>
        <taxon>Saurischia</taxon>
        <taxon>Theropoda</taxon>
        <taxon>Coelurosauria</taxon>
        <taxon>Aves</taxon>
        <taxon>Neognathae</taxon>
        <taxon>Neoaves</taxon>
        <taxon>Telluraves</taxon>
        <taxon>Australaves</taxon>
        <taxon>Falconiformes</taxon>
        <taxon>Falconidae</taxon>
        <taxon>Falco</taxon>
    </lineage>
</organism>
<dbReference type="SUPFAM" id="SSF54197">
    <property type="entry name" value="HIT-like"/>
    <property type="match status" value="1"/>
</dbReference>
<dbReference type="PANTHER" id="PTHR23089">
    <property type="entry name" value="HISTIDINE TRIAD HIT PROTEIN"/>
    <property type="match status" value="1"/>
</dbReference>
<keyword evidence="2" id="KW-1185">Reference proteome</keyword>
<name>A0A8C4TQ45_FALTI</name>
<dbReference type="Gene3D" id="3.30.428.10">
    <property type="entry name" value="HIT-like"/>
    <property type="match status" value="1"/>
</dbReference>
<accession>A0A8C4TQ45</accession>
<evidence type="ECO:0000313" key="1">
    <source>
        <dbReference type="Ensembl" id="ENSFTIP00000000966.1"/>
    </source>
</evidence>
<reference evidence="1" key="1">
    <citation type="submission" date="2025-08" db="UniProtKB">
        <authorList>
            <consortium name="Ensembl"/>
        </authorList>
    </citation>
    <scope>IDENTIFICATION</scope>
</reference>
<dbReference type="Ensembl" id="ENSFTIT00000001018.1">
    <property type="protein sequence ID" value="ENSFTIP00000000966.1"/>
    <property type="gene ID" value="ENSFTIG00000000675.1"/>
</dbReference>
<dbReference type="InterPro" id="IPR036265">
    <property type="entry name" value="HIT-like_sf"/>
</dbReference>
<evidence type="ECO:0000313" key="2">
    <source>
        <dbReference type="Proteomes" id="UP000694562"/>
    </source>
</evidence>
<dbReference type="OrthoDB" id="10437833at2759"/>
<dbReference type="OMA" id="SSLWHLM"/>
<dbReference type="InterPro" id="IPR001310">
    <property type="entry name" value="Histidine_triad_HIT"/>
</dbReference>
<dbReference type="Proteomes" id="UP000694562">
    <property type="component" value="Unplaced"/>
</dbReference>
<sequence length="93" mass="10340">MFASPHYNPLYFGTIPKKPIVKLAETESADASPFWHLMTAGKKYAANSGLTTGFWSAVNEGPQGRQAVCYRHLPLLSNRQHVLLCFQFSGKIV</sequence>